<dbReference type="Gene3D" id="3.30.830.10">
    <property type="entry name" value="Metalloenzyme, LuxS/M16 peptidase-like"/>
    <property type="match status" value="4"/>
</dbReference>
<evidence type="ECO:0000259" key="8">
    <source>
        <dbReference type="Pfam" id="PF00675"/>
    </source>
</evidence>
<feature type="compositionally biased region" description="Polar residues" evidence="7">
    <location>
        <begin position="1"/>
        <end position="20"/>
    </location>
</feature>
<dbReference type="InterPro" id="IPR050626">
    <property type="entry name" value="Peptidase_M16"/>
</dbReference>
<feature type="domain" description="Coenzyme PQQ synthesis protein F-like C-terminal lobe" evidence="11">
    <location>
        <begin position="781"/>
        <end position="881"/>
    </location>
</feature>
<evidence type="ECO:0000256" key="4">
    <source>
        <dbReference type="ARBA" id="ARBA00022801"/>
    </source>
</evidence>
<dbReference type="InterPro" id="IPR011249">
    <property type="entry name" value="Metalloenz_LuxS/M16"/>
</dbReference>
<dbReference type="GO" id="GO:0043171">
    <property type="term" value="P:peptide catabolic process"/>
    <property type="evidence" value="ECO:0007669"/>
    <property type="project" value="TreeGrafter"/>
</dbReference>
<gene>
    <name evidence="12" type="ORF">PAC_05587</name>
</gene>
<dbReference type="Proteomes" id="UP000184330">
    <property type="component" value="Unassembled WGS sequence"/>
</dbReference>
<dbReference type="PANTHER" id="PTHR43690:SF18">
    <property type="entry name" value="INSULIN-DEGRADING ENZYME-RELATED"/>
    <property type="match status" value="1"/>
</dbReference>
<evidence type="ECO:0000313" key="13">
    <source>
        <dbReference type="Proteomes" id="UP000184330"/>
    </source>
</evidence>
<keyword evidence="6" id="KW-0482">Metalloprotease</keyword>
<keyword evidence="13" id="KW-1185">Reference proteome</keyword>
<evidence type="ECO:0000256" key="7">
    <source>
        <dbReference type="SAM" id="MobiDB-lite"/>
    </source>
</evidence>
<dbReference type="GO" id="GO:0051603">
    <property type="term" value="P:proteolysis involved in protein catabolic process"/>
    <property type="evidence" value="ECO:0007669"/>
    <property type="project" value="TreeGrafter"/>
</dbReference>
<dbReference type="GO" id="GO:0005739">
    <property type="term" value="C:mitochondrion"/>
    <property type="evidence" value="ECO:0007669"/>
    <property type="project" value="TreeGrafter"/>
</dbReference>
<dbReference type="InterPro" id="IPR054734">
    <property type="entry name" value="PqqF-like_C_4"/>
</dbReference>
<keyword evidence="3" id="KW-0479">Metal-binding</keyword>
<evidence type="ECO:0000259" key="11">
    <source>
        <dbReference type="Pfam" id="PF22456"/>
    </source>
</evidence>
<keyword evidence="4" id="KW-0378">Hydrolase</keyword>
<accession>A0A1L7WSE9</accession>
<dbReference type="InterPro" id="IPR011765">
    <property type="entry name" value="Pept_M16_N"/>
</dbReference>
<feature type="region of interest" description="Disordered" evidence="7">
    <location>
        <begin position="1"/>
        <end position="27"/>
    </location>
</feature>
<evidence type="ECO:0000313" key="12">
    <source>
        <dbReference type="EMBL" id="CZR55699.1"/>
    </source>
</evidence>
<dbReference type="FunFam" id="3.30.830.10:FF:000005">
    <property type="entry name" value="nardilysin isoform X1"/>
    <property type="match status" value="1"/>
</dbReference>
<dbReference type="InterPro" id="IPR007863">
    <property type="entry name" value="Peptidase_M16_C"/>
</dbReference>
<dbReference type="OrthoDB" id="952271at2759"/>
<evidence type="ECO:0000256" key="3">
    <source>
        <dbReference type="ARBA" id="ARBA00022723"/>
    </source>
</evidence>
<feature type="domain" description="Peptidase M16 N-terminal" evidence="8">
    <location>
        <begin position="40"/>
        <end position="178"/>
    </location>
</feature>
<evidence type="ECO:0000256" key="1">
    <source>
        <dbReference type="ARBA" id="ARBA00007261"/>
    </source>
</evidence>
<organism evidence="12 13">
    <name type="scientific">Phialocephala subalpina</name>
    <dbReference type="NCBI Taxonomy" id="576137"/>
    <lineage>
        <taxon>Eukaryota</taxon>
        <taxon>Fungi</taxon>
        <taxon>Dikarya</taxon>
        <taxon>Ascomycota</taxon>
        <taxon>Pezizomycotina</taxon>
        <taxon>Leotiomycetes</taxon>
        <taxon>Helotiales</taxon>
        <taxon>Mollisiaceae</taxon>
        <taxon>Phialocephala</taxon>
        <taxon>Phialocephala fortinii species complex</taxon>
    </lineage>
</organism>
<dbReference type="GO" id="GO:0004222">
    <property type="term" value="F:metalloendopeptidase activity"/>
    <property type="evidence" value="ECO:0007669"/>
    <property type="project" value="TreeGrafter"/>
</dbReference>
<evidence type="ECO:0000256" key="5">
    <source>
        <dbReference type="ARBA" id="ARBA00022833"/>
    </source>
</evidence>
<reference evidence="12 13" key="1">
    <citation type="submission" date="2016-03" db="EMBL/GenBank/DDBJ databases">
        <authorList>
            <person name="Ploux O."/>
        </authorList>
    </citation>
    <scope>NUCLEOTIDE SEQUENCE [LARGE SCALE GENOMIC DNA]</scope>
    <source>
        <strain evidence="12 13">UAMH 11012</strain>
    </source>
</reference>
<name>A0A1L7WSE9_9HELO</name>
<feature type="domain" description="Peptidase M16 middle/third" evidence="10">
    <location>
        <begin position="395"/>
        <end position="674"/>
    </location>
</feature>
<evidence type="ECO:0000256" key="2">
    <source>
        <dbReference type="ARBA" id="ARBA00022670"/>
    </source>
</evidence>
<dbReference type="InterPro" id="IPR032632">
    <property type="entry name" value="Peptidase_M16_M"/>
</dbReference>
<keyword evidence="5" id="KW-0862">Zinc</keyword>
<dbReference type="GO" id="GO:0005829">
    <property type="term" value="C:cytosol"/>
    <property type="evidence" value="ECO:0007669"/>
    <property type="project" value="TreeGrafter"/>
</dbReference>
<dbReference type="Pfam" id="PF05193">
    <property type="entry name" value="Peptidase_M16_C"/>
    <property type="match status" value="1"/>
</dbReference>
<dbReference type="GO" id="GO:0046872">
    <property type="term" value="F:metal ion binding"/>
    <property type="evidence" value="ECO:0007669"/>
    <property type="project" value="UniProtKB-KW"/>
</dbReference>
<dbReference type="Pfam" id="PF00675">
    <property type="entry name" value="Peptidase_M16"/>
    <property type="match status" value="1"/>
</dbReference>
<dbReference type="SUPFAM" id="SSF63411">
    <property type="entry name" value="LuxS/MPP-like metallohydrolase"/>
    <property type="match status" value="4"/>
</dbReference>
<dbReference type="Pfam" id="PF16187">
    <property type="entry name" value="Peptidase_M16_M"/>
    <property type="match status" value="1"/>
</dbReference>
<evidence type="ECO:0000259" key="9">
    <source>
        <dbReference type="Pfam" id="PF05193"/>
    </source>
</evidence>
<dbReference type="EMBL" id="FJOG01000007">
    <property type="protein sequence ID" value="CZR55699.1"/>
    <property type="molecule type" value="Genomic_DNA"/>
</dbReference>
<dbReference type="STRING" id="576137.A0A1L7WSE9"/>
<keyword evidence="2" id="KW-0645">Protease</keyword>
<protein>
    <submittedName>
        <fullName evidence="12">Related to insulysin (Metalloendopeptidase)</fullName>
    </submittedName>
</protein>
<dbReference type="AlphaFoldDB" id="A0A1L7WSE9"/>
<evidence type="ECO:0000256" key="6">
    <source>
        <dbReference type="ARBA" id="ARBA00023049"/>
    </source>
</evidence>
<sequence>MSNQDQPPRPPTSLSTTQLETPRDDSRSYKHIVLPNQVEVLIVHDASTDQASAAMDVGVGYFGDGEVLGTAHLAEHTVAKASSGKFKEEYELNRHVSANSGTRNAWTDSTSTNYHFGIISSGDLFGTLDRFAQGFIDPVFSPSLVDRETELIVSEHNKNLRNDYWRIMQVQKSTSNPKYPWYKFSTGNHDTLIRVPKARGIDMRERIKAFYESQYSGNRMKLAIIGKEPLSKLEEWANLFAGIQNKSLPDNRWDTDVPLRQEDLSTQTFVKLIKNNNWVELEVPFPDEASSFECQPSGYLNHLFCHEGAGSLFRYLKPKGVTGISTDLRQMCPGSPGIFLCRIHFTESDIGSYQAAVKVFFHYICLLRKSPLQELARIFDELRQIAEIKFNLRSKKSIELTQMLSGNMQRRLPVKWILAGPRQRKFEEDSILAALACFRPDNFKMTIASPKFPGNWNQKEKWYNTEFRHEKIPVQFLDELKIAVETPLPELHLPRQNLWISKVLGAFPGDYEKSAVEPRLIRNDKVSRVWYKSGFHVSEYKRGQAYLVIHCKTPLVHATPANFVKGMLYAGLVEDAIEQYFHDASCLGVGHSIRCHSTGIVIQLHGEGVIFQDLLQNLLTTMKDLQVGLNFEVVKGGWIRVFENCALAVPYHQLFWLMKNIWRENWYTHKQMIAELRNITVADIVQFYPTLWQMQVDILVGGELRKEQALELSLMVESILNPTPLPETDYSIVTRSLDFPPTSNFVFIEALDDLEAVDHGIKYILFLGARFDGLTRAKAFLLDQMTHAAAFDQLRAREKLGYSVWSGTRENGTSIGFEFTIQSTKPPLYLEERIECFLTEFAAKLVELKDHDFENHKRNLVQKILEKTRSEELKEEMDRFWAPIKHGHLDFVLEQHDATHLEKLTKENVVEFYKEYFLPTSPLRSKLVIQLIAQNAAQTQAKEVEEKVRTVDLKEDGQQVEAVLIKNIKEFKSMMEVKASPQPIKDIKGFEDLDVV</sequence>
<dbReference type="PANTHER" id="PTHR43690">
    <property type="entry name" value="NARDILYSIN"/>
    <property type="match status" value="1"/>
</dbReference>
<dbReference type="Pfam" id="PF22456">
    <property type="entry name" value="PqqF-like_C_4"/>
    <property type="match status" value="1"/>
</dbReference>
<proteinExistence type="inferred from homology"/>
<feature type="domain" description="Peptidase M16 C-terminal" evidence="9">
    <location>
        <begin position="204"/>
        <end position="374"/>
    </location>
</feature>
<comment type="similarity">
    <text evidence="1">Belongs to the peptidase M16 family.</text>
</comment>
<evidence type="ECO:0000259" key="10">
    <source>
        <dbReference type="Pfam" id="PF16187"/>
    </source>
</evidence>